<gene>
    <name evidence="1" type="ORF">PHMEG_00015965</name>
</gene>
<dbReference type="AlphaFoldDB" id="A0A225W045"/>
<dbReference type="Proteomes" id="UP000198211">
    <property type="component" value="Unassembled WGS sequence"/>
</dbReference>
<name>A0A225W045_9STRA</name>
<accession>A0A225W045</accession>
<comment type="caution">
    <text evidence="1">The sequence shown here is derived from an EMBL/GenBank/DDBJ whole genome shotgun (WGS) entry which is preliminary data.</text>
</comment>
<reference evidence="2" key="1">
    <citation type="submission" date="2017-03" db="EMBL/GenBank/DDBJ databases">
        <title>Phytopthora megakarya and P. palmivora, two closely related causual agents of cacao black pod achieved similar genome size and gene model numbers by different mechanisms.</title>
        <authorList>
            <person name="Ali S."/>
            <person name="Shao J."/>
            <person name="Larry D.J."/>
            <person name="Kronmiller B."/>
            <person name="Shen D."/>
            <person name="Strem M.D."/>
            <person name="Melnick R.L."/>
            <person name="Guiltinan M.J."/>
            <person name="Tyler B.M."/>
            <person name="Meinhardt L.W."/>
            <person name="Bailey B.A."/>
        </authorList>
    </citation>
    <scope>NUCLEOTIDE SEQUENCE [LARGE SCALE GENOMIC DNA]</scope>
    <source>
        <strain evidence="2">zdho120</strain>
    </source>
</reference>
<protein>
    <submittedName>
        <fullName evidence="1">Pol Polyprotein</fullName>
    </submittedName>
</protein>
<evidence type="ECO:0000313" key="1">
    <source>
        <dbReference type="EMBL" id="OWZ11066.1"/>
    </source>
</evidence>
<proteinExistence type="predicted"/>
<organism evidence="1 2">
    <name type="scientific">Phytophthora megakarya</name>
    <dbReference type="NCBI Taxonomy" id="4795"/>
    <lineage>
        <taxon>Eukaryota</taxon>
        <taxon>Sar</taxon>
        <taxon>Stramenopiles</taxon>
        <taxon>Oomycota</taxon>
        <taxon>Peronosporomycetes</taxon>
        <taxon>Peronosporales</taxon>
        <taxon>Peronosporaceae</taxon>
        <taxon>Phytophthora</taxon>
    </lineage>
</organism>
<keyword evidence="2" id="KW-1185">Reference proteome</keyword>
<sequence length="123" mass="13976">MKDACADKWKQAIKEELEALEQNGAWKQEYGVDYFYTFSAVLEIVSGRVEAELAIILLISQGMKFTDEEPKALGVKNKHELVLILEKALYGLKHSGRLWNHLLHSILVKLGVLPVLHRHLPVC</sequence>
<evidence type="ECO:0000313" key="2">
    <source>
        <dbReference type="Proteomes" id="UP000198211"/>
    </source>
</evidence>
<dbReference type="EMBL" id="NBNE01002235">
    <property type="protein sequence ID" value="OWZ11066.1"/>
    <property type="molecule type" value="Genomic_DNA"/>
</dbReference>